<organism evidence="1 2">
    <name type="scientific">Eragrostis curvula</name>
    <name type="common">weeping love grass</name>
    <dbReference type="NCBI Taxonomy" id="38414"/>
    <lineage>
        <taxon>Eukaryota</taxon>
        <taxon>Viridiplantae</taxon>
        <taxon>Streptophyta</taxon>
        <taxon>Embryophyta</taxon>
        <taxon>Tracheophyta</taxon>
        <taxon>Spermatophyta</taxon>
        <taxon>Magnoliopsida</taxon>
        <taxon>Liliopsida</taxon>
        <taxon>Poales</taxon>
        <taxon>Poaceae</taxon>
        <taxon>PACMAD clade</taxon>
        <taxon>Chloridoideae</taxon>
        <taxon>Eragrostideae</taxon>
        <taxon>Eragrostidinae</taxon>
        <taxon>Eragrostis</taxon>
    </lineage>
</organism>
<dbReference type="AlphaFoldDB" id="A0A5J9U394"/>
<feature type="non-terminal residue" evidence="1">
    <location>
        <position position="1"/>
    </location>
</feature>
<dbReference type="InterPro" id="IPR027417">
    <property type="entry name" value="P-loop_NTPase"/>
</dbReference>
<name>A0A5J9U394_9POAL</name>
<dbReference type="Gene3D" id="3.40.50.300">
    <property type="entry name" value="P-loop containing nucleotide triphosphate hydrolases"/>
    <property type="match status" value="1"/>
</dbReference>
<protein>
    <submittedName>
        <fullName evidence="1">Uncharacterized protein</fullName>
    </submittedName>
</protein>
<gene>
    <name evidence="1" type="ORF">EJB05_33749</name>
</gene>
<evidence type="ECO:0000313" key="1">
    <source>
        <dbReference type="EMBL" id="TVU17698.1"/>
    </source>
</evidence>
<dbReference type="EMBL" id="RWGY01000029">
    <property type="protein sequence ID" value="TVU17698.1"/>
    <property type="molecule type" value="Genomic_DNA"/>
</dbReference>
<accession>A0A5J9U394</accession>
<proteinExistence type="predicted"/>
<comment type="caution">
    <text evidence="1">The sequence shown here is derived from an EMBL/GenBank/DDBJ whole genome shotgun (WGS) entry which is preliminary data.</text>
</comment>
<dbReference type="Gramene" id="TVU17698">
    <property type="protein sequence ID" value="TVU17698"/>
    <property type="gene ID" value="EJB05_33749"/>
</dbReference>
<reference evidence="1 2" key="1">
    <citation type="journal article" date="2019" name="Sci. Rep.">
        <title>A high-quality genome of Eragrostis curvula grass provides insights into Poaceae evolution and supports new strategies to enhance forage quality.</title>
        <authorList>
            <person name="Carballo J."/>
            <person name="Santos B.A.C.M."/>
            <person name="Zappacosta D."/>
            <person name="Garbus I."/>
            <person name="Selva J.P."/>
            <person name="Gallo C.A."/>
            <person name="Diaz A."/>
            <person name="Albertini E."/>
            <person name="Caccamo M."/>
            <person name="Echenique V."/>
        </authorList>
    </citation>
    <scope>NUCLEOTIDE SEQUENCE [LARGE SCALE GENOMIC DNA]</scope>
    <source>
        <strain evidence="2">cv. Victoria</strain>
        <tissue evidence="1">Leaf</tissue>
    </source>
</reference>
<dbReference type="OrthoDB" id="10261556at2759"/>
<keyword evidence="2" id="KW-1185">Reference proteome</keyword>
<dbReference type="Proteomes" id="UP000324897">
    <property type="component" value="Chromosome 7"/>
</dbReference>
<evidence type="ECO:0000313" key="2">
    <source>
        <dbReference type="Proteomes" id="UP000324897"/>
    </source>
</evidence>
<sequence length="169" mass="18929">MRYGYGYKAIRQLSKQHSGDIESIGVSKYRIAPYRIRVRQPQPSIDAGFKTGSELQSLVENSVGEWDHRNKISAGLSCSRLAATGSEVMNALQCLLWLKSDECTAMLIVVLMEPLKKLAENPRIALFAIDEVHYDSKWGHHFQAEYSAVKASRGEVSSLRMTLPTGVRE</sequence>